<dbReference type="VEuPathDB" id="VectorBase:LDEU010398"/>
<accession>A0A443S280</accession>
<dbReference type="STRING" id="299467.A0A443S280"/>
<dbReference type="OrthoDB" id="331263at2759"/>
<dbReference type="PANTHER" id="PTHR12959:SF11">
    <property type="entry name" value="GPI TRANSAMIDASE COMPONENT PIG-T"/>
    <property type="match status" value="1"/>
</dbReference>
<evidence type="ECO:0000313" key="2">
    <source>
        <dbReference type="EMBL" id="RWS21642.1"/>
    </source>
</evidence>
<gene>
    <name evidence="2" type="ORF">B4U80_09532</name>
</gene>
<dbReference type="Pfam" id="PF04113">
    <property type="entry name" value="Gpi16"/>
    <property type="match status" value="1"/>
</dbReference>
<keyword evidence="1" id="KW-0732">Signal</keyword>
<organism evidence="2 3">
    <name type="scientific">Leptotrombidium deliense</name>
    <dbReference type="NCBI Taxonomy" id="299467"/>
    <lineage>
        <taxon>Eukaryota</taxon>
        <taxon>Metazoa</taxon>
        <taxon>Ecdysozoa</taxon>
        <taxon>Arthropoda</taxon>
        <taxon>Chelicerata</taxon>
        <taxon>Arachnida</taxon>
        <taxon>Acari</taxon>
        <taxon>Acariformes</taxon>
        <taxon>Trombidiformes</taxon>
        <taxon>Prostigmata</taxon>
        <taxon>Anystina</taxon>
        <taxon>Parasitengona</taxon>
        <taxon>Trombiculoidea</taxon>
        <taxon>Trombiculidae</taxon>
        <taxon>Leptotrombidium</taxon>
    </lineage>
</organism>
<protein>
    <submittedName>
        <fullName evidence="2">GPI transamidase component PIG-T-like protein</fullName>
    </submittedName>
</protein>
<proteinExistence type="predicted"/>
<feature type="chain" id="PRO_5019097563" evidence="1">
    <location>
        <begin position="20"/>
        <end position="103"/>
    </location>
</feature>
<keyword evidence="3" id="KW-1185">Reference proteome</keyword>
<comment type="caution">
    <text evidence="2">The sequence shown here is derived from an EMBL/GenBank/DDBJ whole genome shotgun (WGS) entry which is preliminary data.</text>
</comment>
<dbReference type="Proteomes" id="UP000288716">
    <property type="component" value="Unassembled WGS sequence"/>
</dbReference>
<dbReference type="AlphaFoldDB" id="A0A443S280"/>
<evidence type="ECO:0000256" key="1">
    <source>
        <dbReference type="SAM" id="SignalP"/>
    </source>
</evidence>
<sequence length="103" mass="12146">MLVFRQILFFWSLIFVANANSDVYKERLLIKPLPEGQVYAYFEFTTLLNTSVDEIFWVNHFNFFPLSLGKFIASAKIQEIHFSLTKGFWRNNIWGYAVRDAPS</sequence>
<evidence type="ECO:0000313" key="3">
    <source>
        <dbReference type="Proteomes" id="UP000288716"/>
    </source>
</evidence>
<dbReference type="PANTHER" id="PTHR12959">
    <property type="entry name" value="GPI TRANSAMIDASE COMPONENT PIG-T-RELATED"/>
    <property type="match status" value="1"/>
</dbReference>
<feature type="signal peptide" evidence="1">
    <location>
        <begin position="1"/>
        <end position="19"/>
    </location>
</feature>
<feature type="non-terminal residue" evidence="2">
    <location>
        <position position="103"/>
    </location>
</feature>
<dbReference type="GO" id="GO:0016255">
    <property type="term" value="P:attachment of GPI anchor to protein"/>
    <property type="evidence" value="ECO:0007669"/>
    <property type="project" value="InterPro"/>
</dbReference>
<name>A0A443S280_9ACAR</name>
<dbReference type="GO" id="GO:0042765">
    <property type="term" value="C:GPI-anchor transamidase complex"/>
    <property type="evidence" value="ECO:0007669"/>
    <property type="project" value="InterPro"/>
</dbReference>
<dbReference type="InterPro" id="IPR007245">
    <property type="entry name" value="PIG-T"/>
</dbReference>
<dbReference type="EMBL" id="NCKV01011399">
    <property type="protein sequence ID" value="RWS21642.1"/>
    <property type="molecule type" value="Genomic_DNA"/>
</dbReference>
<reference evidence="2 3" key="1">
    <citation type="journal article" date="2018" name="Gigascience">
        <title>Genomes of trombidid mites reveal novel predicted allergens and laterally-transferred genes associated with secondary metabolism.</title>
        <authorList>
            <person name="Dong X."/>
            <person name="Chaisiri K."/>
            <person name="Xia D."/>
            <person name="Armstrong S.D."/>
            <person name="Fang Y."/>
            <person name="Donnelly M.J."/>
            <person name="Kadowaki T."/>
            <person name="McGarry J.W."/>
            <person name="Darby A.C."/>
            <person name="Makepeace B.L."/>
        </authorList>
    </citation>
    <scope>NUCLEOTIDE SEQUENCE [LARGE SCALE GENOMIC DNA]</scope>
    <source>
        <strain evidence="2">UoL-UT</strain>
    </source>
</reference>